<evidence type="ECO:0000256" key="5">
    <source>
        <dbReference type="ARBA" id="ARBA00022723"/>
    </source>
</evidence>
<evidence type="ECO:0000256" key="3">
    <source>
        <dbReference type="ARBA" id="ARBA00022602"/>
    </source>
</evidence>
<protein>
    <submittedName>
        <fullName evidence="9">Terpenoid cyclases/protein prenyltransferase alpha-alpha toroid</fullName>
    </submittedName>
</protein>
<evidence type="ECO:0000256" key="2">
    <source>
        <dbReference type="ARBA" id="ARBA00010497"/>
    </source>
</evidence>
<dbReference type="InterPro" id="IPR008930">
    <property type="entry name" value="Terpenoid_cyclase/PrenylTrfase"/>
</dbReference>
<evidence type="ECO:0000256" key="7">
    <source>
        <dbReference type="ARBA" id="ARBA00022833"/>
    </source>
</evidence>
<gene>
    <name evidence="9" type="ORF">BC938DRAFT_473892</name>
</gene>
<evidence type="ECO:0000256" key="6">
    <source>
        <dbReference type="ARBA" id="ARBA00022737"/>
    </source>
</evidence>
<keyword evidence="4 9" id="KW-0808">Transferase</keyword>
<dbReference type="InterPro" id="IPR001330">
    <property type="entry name" value="Prenyltrans"/>
</dbReference>
<keyword evidence="3" id="KW-0637">Prenyltransferase</keyword>
<dbReference type="GO" id="GO:0004660">
    <property type="term" value="F:protein farnesyltransferase activity"/>
    <property type="evidence" value="ECO:0007669"/>
    <property type="project" value="TreeGrafter"/>
</dbReference>
<evidence type="ECO:0000313" key="10">
    <source>
        <dbReference type="Proteomes" id="UP000274822"/>
    </source>
</evidence>
<dbReference type="PANTHER" id="PTHR11774:SF6">
    <property type="entry name" value="PROTEIN FARNESYLTRANSFERASE SUBUNIT BETA"/>
    <property type="match status" value="1"/>
</dbReference>
<feature type="non-terminal residue" evidence="9">
    <location>
        <position position="180"/>
    </location>
</feature>
<feature type="domain" description="Prenyltransferase alpha-alpha toroid" evidence="8">
    <location>
        <begin position="20"/>
        <end position="144"/>
    </location>
</feature>
<organism evidence="9 10">
    <name type="scientific">Jimgerdemannia flammicorona</name>
    <dbReference type="NCBI Taxonomy" id="994334"/>
    <lineage>
        <taxon>Eukaryota</taxon>
        <taxon>Fungi</taxon>
        <taxon>Fungi incertae sedis</taxon>
        <taxon>Mucoromycota</taxon>
        <taxon>Mucoromycotina</taxon>
        <taxon>Endogonomycetes</taxon>
        <taxon>Endogonales</taxon>
        <taxon>Endogonaceae</taxon>
        <taxon>Jimgerdemannia</taxon>
    </lineage>
</organism>
<dbReference type="GO" id="GO:0005965">
    <property type="term" value="C:protein farnesyltransferase complex"/>
    <property type="evidence" value="ECO:0007669"/>
    <property type="project" value="TreeGrafter"/>
</dbReference>
<dbReference type="Pfam" id="PF00432">
    <property type="entry name" value="Prenyltrans"/>
    <property type="match status" value="1"/>
</dbReference>
<dbReference type="SUPFAM" id="SSF48239">
    <property type="entry name" value="Terpenoid cyclases/Protein prenyltransferases"/>
    <property type="match status" value="1"/>
</dbReference>
<name>A0A433Q394_9FUNG</name>
<reference evidence="9 10" key="1">
    <citation type="journal article" date="2018" name="New Phytol.">
        <title>Phylogenomics of Endogonaceae and evolution of mycorrhizas within Mucoromycota.</title>
        <authorList>
            <person name="Chang Y."/>
            <person name="Desiro A."/>
            <person name="Na H."/>
            <person name="Sandor L."/>
            <person name="Lipzen A."/>
            <person name="Clum A."/>
            <person name="Barry K."/>
            <person name="Grigoriev I.V."/>
            <person name="Martin F.M."/>
            <person name="Stajich J.E."/>
            <person name="Smith M.E."/>
            <person name="Bonito G."/>
            <person name="Spatafora J.W."/>
        </authorList>
    </citation>
    <scope>NUCLEOTIDE SEQUENCE [LARGE SCALE GENOMIC DNA]</scope>
    <source>
        <strain evidence="9 10">AD002</strain>
    </source>
</reference>
<keyword evidence="7" id="KW-0862">Zinc</keyword>
<evidence type="ECO:0000259" key="8">
    <source>
        <dbReference type="Pfam" id="PF00432"/>
    </source>
</evidence>
<comment type="similarity">
    <text evidence="2">Belongs to the protein prenyltransferase subunit beta family.</text>
</comment>
<comment type="caution">
    <text evidence="9">The sequence shown here is derived from an EMBL/GenBank/DDBJ whole genome shotgun (WGS) entry which is preliminary data.</text>
</comment>
<comment type="cofactor">
    <cofactor evidence="1">
        <name>Zn(2+)</name>
        <dbReference type="ChEBI" id="CHEBI:29105"/>
    </cofactor>
</comment>
<keyword evidence="5" id="KW-0479">Metal-binding</keyword>
<dbReference type="AlphaFoldDB" id="A0A433Q394"/>
<proteinExistence type="inferred from homology"/>
<evidence type="ECO:0000313" key="9">
    <source>
        <dbReference type="EMBL" id="RUS24247.1"/>
    </source>
</evidence>
<dbReference type="GO" id="GO:0046872">
    <property type="term" value="F:metal ion binding"/>
    <property type="evidence" value="ECO:0007669"/>
    <property type="project" value="UniProtKB-KW"/>
</dbReference>
<evidence type="ECO:0000256" key="1">
    <source>
        <dbReference type="ARBA" id="ARBA00001947"/>
    </source>
</evidence>
<sequence length="180" mass="20308">MEILGQTHLFDMPKLVVRLPFLHWLVSRQMSLEGGFQGRCNKLVDGCYSFWVGGVFPLIEAELERQWWRTKRQGVAVVGEGEYGWGKGDCAGTSCTTYLRRLMEYVLVACQDEYGGLRDKPGKTPDFYHTCYGLSGLSTAQHYVSLDLDAAERVRERGLDASRGGLASLMWRDGNEFIVV</sequence>
<keyword evidence="6" id="KW-0677">Repeat</keyword>
<dbReference type="Gene3D" id="1.50.10.20">
    <property type="match status" value="1"/>
</dbReference>
<keyword evidence="10" id="KW-1185">Reference proteome</keyword>
<dbReference type="PANTHER" id="PTHR11774">
    <property type="entry name" value="GERANYLGERANYL TRANSFERASE TYPE BETA SUBUNIT"/>
    <property type="match status" value="1"/>
</dbReference>
<dbReference type="EMBL" id="RBNJ01016681">
    <property type="protein sequence ID" value="RUS24247.1"/>
    <property type="molecule type" value="Genomic_DNA"/>
</dbReference>
<dbReference type="Proteomes" id="UP000274822">
    <property type="component" value="Unassembled WGS sequence"/>
</dbReference>
<evidence type="ECO:0000256" key="4">
    <source>
        <dbReference type="ARBA" id="ARBA00022679"/>
    </source>
</evidence>
<accession>A0A433Q394</accession>
<dbReference type="InterPro" id="IPR045089">
    <property type="entry name" value="PGGT1B-like"/>
</dbReference>